<feature type="domain" description="Zn(2)-C6 fungal-type" evidence="4">
    <location>
        <begin position="66"/>
        <end position="97"/>
    </location>
</feature>
<keyword evidence="2" id="KW-0539">Nucleus</keyword>
<dbReference type="InterPro" id="IPR001138">
    <property type="entry name" value="Zn2Cys6_DnaBD"/>
</dbReference>
<feature type="region of interest" description="Disordered" evidence="3">
    <location>
        <begin position="404"/>
        <end position="469"/>
    </location>
</feature>
<dbReference type="OrthoDB" id="1555531at2759"/>
<reference evidence="6 7" key="1">
    <citation type="submission" date="2016-07" db="EMBL/GenBank/DDBJ databases">
        <title>Pervasive Adenine N6-methylation of Active Genes in Fungi.</title>
        <authorList>
            <consortium name="DOE Joint Genome Institute"/>
            <person name="Mondo S.J."/>
            <person name="Dannebaum R.O."/>
            <person name="Kuo R.C."/>
            <person name="Labutti K."/>
            <person name="Haridas S."/>
            <person name="Kuo A."/>
            <person name="Salamov A."/>
            <person name="Ahrendt S.R."/>
            <person name="Lipzen A."/>
            <person name="Sullivan W."/>
            <person name="Andreopoulos W.B."/>
            <person name="Clum A."/>
            <person name="Lindquist E."/>
            <person name="Daum C."/>
            <person name="Ramamoorthy G.K."/>
            <person name="Gryganskyi A."/>
            <person name="Culley D."/>
            <person name="Magnuson J.K."/>
            <person name="James T.Y."/>
            <person name="O'Malley M.A."/>
            <person name="Stajich J.E."/>
            <person name="Spatafora J.W."/>
            <person name="Visel A."/>
            <person name="Grigoriev I.V."/>
        </authorList>
    </citation>
    <scope>NUCLEOTIDE SEQUENCE [LARGE SCALE GENOMIC DNA]</scope>
    <source>
        <strain evidence="6 7">NRRL 1336</strain>
    </source>
</reference>
<feature type="compositionally biased region" description="Low complexity" evidence="3">
    <location>
        <begin position="657"/>
        <end position="670"/>
    </location>
</feature>
<dbReference type="PANTHER" id="PTHR47659:SF4">
    <property type="entry name" value="ZN(II)2CYS6 TRANSCRIPTION FACTOR (EUROFUNG)"/>
    <property type="match status" value="1"/>
</dbReference>
<dbReference type="PROSITE" id="PS00463">
    <property type="entry name" value="ZN2_CY6_FUNGAL_1"/>
    <property type="match status" value="1"/>
</dbReference>
<feature type="region of interest" description="Disordered" evidence="3">
    <location>
        <begin position="306"/>
        <end position="330"/>
    </location>
</feature>
<dbReference type="STRING" id="90262.A0A1X2IY85"/>
<gene>
    <name evidence="6" type="ORF">BCR42DRAFT_402489</name>
</gene>
<evidence type="ECO:0000256" key="2">
    <source>
        <dbReference type="ARBA" id="ARBA00023242"/>
    </source>
</evidence>
<feature type="region of interest" description="Disordered" evidence="3">
    <location>
        <begin position="27"/>
        <end position="55"/>
    </location>
</feature>
<dbReference type="PROSITE" id="PS50048">
    <property type="entry name" value="ZN2_CY6_FUNGAL_2"/>
    <property type="match status" value="1"/>
</dbReference>
<dbReference type="InterPro" id="IPR036864">
    <property type="entry name" value="Zn2-C6_fun-type_DNA-bd_sf"/>
</dbReference>
<accession>A0A1X2IY85</accession>
<dbReference type="SUPFAM" id="SSF57701">
    <property type="entry name" value="Zn2/Cys6 DNA-binding domain"/>
    <property type="match status" value="1"/>
</dbReference>
<organism evidence="6 7">
    <name type="scientific">Absidia repens</name>
    <dbReference type="NCBI Taxonomy" id="90262"/>
    <lineage>
        <taxon>Eukaryota</taxon>
        <taxon>Fungi</taxon>
        <taxon>Fungi incertae sedis</taxon>
        <taxon>Mucoromycota</taxon>
        <taxon>Mucoromycotina</taxon>
        <taxon>Mucoromycetes</taxon>
        <taxon>Mucorales</taxon>
        <taxon>Cunninghamellaceae</taxon>
        <taxon>Absidia</taxon>
    </lineage>
</organism>
<feature type="compositionally biased region" description="Polar residues" evidence="3">
    <location>
        <begin position="316"/>
        <end position="330"/>
    </location>
</feature>
<keyword evidence="1" id="KW-0479">Metal-binding</keyword>
<dbReference type="EMBL" id="MCGE01000002">
    <property type="protein sequence ID" value="ORZ24232.1"/>
    <property type="molecule type" value="Genomic_DNA"/>
</dbReference>
<feature type="compositionally biased region" description="Low complexity" evidence="3">
    <location>
        <begin position="446"/>
        <end position="457"/>
    </location>
</feature>
<keyword evidence="7" id="KW-1185">Reference proteome</keyword>
<evidence type="ECO:0000313" key="6">
    <source>
        <dbReference type="EMBL" id="ORZ24232.1"/>
    </source>
</evidence>
<feature type="region of interest" description="Disordered" evidence="3">
    <location>
        <begin position="643"/>
        <end position="684"/>
    </location>
</feature>
<dbReference type="Proteomes" id="UP000193560">
    <property type="component" value="Unassembled WGS sequence"/>
</dbReference>
<feature type="compositionally biased region" description="Low complexity" evidence="3">
    <location>
        <begin position="559"/>
        <end position="568"/>
    </location>
</feature>
<dbReference type="PANTHER" id="PTHR47659">
    <property type="entry name" value="ZN(II)2CYS6 TRANSCRIPTION FACTOR (EUROFUNG)-RELATED"/>
    <property type="match status" value="1"/>
</dbReference>
<dbReference type="AlphaFoldDB" id="A0A1X2IY85"/>
<dbReference type="Pfam" id="PF00172">
    <property type="entry name" value="Zn_clus"/>
    <property type="match status" value="1"/>
</dbReference>
<feature type="region of interest" description="Disordered" evidence="3">
    <location>
        <begin position="512"/>
        <end position="541"/>
    </location>
</feature>
<evidence type="ECO:0000259" key="4">
    <source>
        <dbReference type="PROSITE" id="PS50048"/>
    </source>
</evidence>
<evidence type="ECO:0000259" key="5">
    <source>
        <dbReference type="PROSITE" id="PS50112"/>
    </source>
</evidence>
<evidence type="ECO:0008006" key="8">
    <source>
        <dbReference type="Google" id="ProtNLM"/>
    </source>
</evidence>
<evidence type="ECO:0000256" key="3">
    <source>
        <dbReference type="SAM" id="MobiDB-lite"/>
    </source>
</evidence>
<proteinExistence type="predicted"/>
<dbReference type="InterPro" id="IPR000014">
    <property type="entry name" value="PAS"/>
</dbReference>
<feature type="compositionally biased region" description="Low complexity" evidence="3">
    <location>
        <begin position="138"/>
        <end position="151"/>
    </location>
</feature>
<sequence length="684" mass="74810">MQPLPILGQSLTLSSVLETTFPANTVNDSNTPIPSSIANDDSITTTPTTRSPLPAKRGHKLQVASACSNCKKAHLACDVSRPCKRCISLGKTDTCVDIEHKKRGRPKLLNKKTTTETATSATSSFEVMRGTIQTPIFTNDTPTDSYTTPPYQSQPPEMQRQPKQISFCHQPIEAFHRTRQDNTEHRSMDAIQLTPVELTPSSPASTMSRTDSTMTAIDFDYLNEPPLSSFSPPSSPLSIPSPSSSTATKVTLILSMELCCARISEDITKVWGYYPQELAHRSIYDFIATENVTRLSQLHRRLLDNAVESTSRKDPSQSQRAPPPTERTTSDLFHQKTMDDLALAANGAQTLVDSLLIKTRSGSKEWYDICVHAGGGLGADLDDSTTLTKLYIVMTCQKKKYAVTGNHQQQQTQSLRPHQKQTSLRIQQQQHQRPTPTYRSILPLLSSSSSSSSSTSTNQAGPPSSLRPWQRYAVYGNRPIRPAPHDLRRVSLPAHFANSKLNTISFNNSLESPKINVAPTTNSRQKSPLSSSSSSSSASSPSIPCTYFRPIAAASATLSVSSSSNTATNIPSRLGNTSLHSNSHYPAPRHMSQQQPPQQPQHQSSPKQPFASIAYRYPSQTSTGPRETPTVTHPTTQYFLQTSSSTLNAAADHSRRTSSSSHTTSSSSEISSRKQGISIRSLLC</sequence>
<feature type="compositionally biased region" description="Low complexity" evidence="3">
    <location>
        <begin position="592"/>
        <end position="608"/>
    </location>
</feature>
<evidence type="ECO:0000313" key="7">
    <source>
        <dbReference type="Proteomes" id="UP000193560"/>
    </source>
</evidence>
<dbReference type="Gene3D" id="3.30.450.20">
    <property type="entry name" value="PAS domain"/>
    <property type="match status" value="1"/>
</dbReference>
<dbReference type="CDD" id="cd00067">
    <property type="entry name" value="GAL4"/>
    <property type="match status" value="1"/>
</dbReference>
<feature type="region of interest" description="Disordered" evidence="3">
    <location>
        <begin position="135"/>
        <end position="158"/>
    </location>
</feature>
<feature type="compositionally biased region" description="Polar residues" evidence="3">
    <location>
        <begin position="569"/>
        <end position="584"/>
    </location>
</feature>
<dbReference type="InterPro" id="IPR050335">
    <property type="entry name" value="ERT1_acuK_gluconeogen_tf"/>
</dbReference>
<dbReference type="GO" id="GO:0000981">
    <property type="term" value="F:DNA-binding transcription factor activity, RNA polymerase II-specific"/>
    <property type="evidence" value="ECO:0007669"/>
    <property type="project" value="InterPro"/>
</dbReference>
<dbReference type="GO" id="GO:0008270">
    <property type="term" value="F:zinc ion binding"/>
    <property type="evidence" value="ECO:0007669"/>
    <property type="project" value="InterPro"/>
</dbReference>
<name>A0A1X2IY85_9FUNG</name>
<evidence type="ECO:0000256" key="1">
    <source>
        <dbReference type="ARBA" id="ARBA00022723"/>
    </source>
</evidence>
<feature type="compositionally biased region" description="Polar residues" evidence="3">
    <location>
        <begin position="405"/>
        <end position="438"/>
    </location>
</feature>
<feature type="region of interest" description="Disordered" evidence="3">
    <location>
        <begin position="559"/>
        <end position="608"/>
    </location>
</feature>
<protein>
    <recommendedName>
        <fullName evidence="8">Zn(2)-C6 fungal-type domain-containing protein</fullName>
    </recommendedName>
</protein>
<dbReference type="PROSITE" id="PS50112">
    <property type="entry name" value="PAS"/>
    <property type="match status" value="1"/>
</dbReference>
<feature type="compositionally biased region" description="Low complexity" evidence="3">
    <location>
        <begin position="527"/>
        <end position="541"/>
    </location>
</feature>
<dbReference type="SMART" id="SM00066">
    <property type="entry name" value="GAL4"/>
    <property type="match status" value="1"/>
</dbReference>
<feature type="compositionally biased region" description="Polar residues" evidence="3">
    <location>
        <begin position="27"/>
        <end position="51"/>
    </location>
</feature>
<comment type="caution">
    <text evidence="6">The sequence shown here is derived from an EMBL/GenBank/DDBJ whole genome shotgun (WGS) entry which is preliminary data.</text>
</comment>
<feature type="domain" description="PAS" evidence="5">
    <location>
        <begin position="263"/>
        <end position="306"/>
    </location>
</feature>